<evidence type="ECO:0000313" key="11">
    <source>
        <dbReference type="Proteomes" id="UP000261640"/>
    </source>
</evidence>
<dbReference type="AlphaFoldDB" id="A0A3Q3LPP5"/>
<sequence length="117" mass="13321">QTRQDHFKNKPSFCFPLSSSVSAPPPPTPRPKFVSYETELHRSPALATCYSCQTRVITQVTYKAGTHAWLMCLVFLLCGLVFGCCLIPFFGNHFKDAYHTCPRCKLVLYVHRKTCCE</sequence>
<feature type="domain" description="LITAF" evidence="9">
    <location>
        <begin position="29"/>
        <end position="113"/>
    </location>
</feature>
<dbReference type="GO" id="GO:0098560">
    <property type="term" value="C:cytoplasmic side of late endosome membrane"/>
    <property type="evidence" value="ECO:0007669"/>
    <property type="project" value="TreeGrafter"/>
</dbReference>
<dbReference type="Ensembl" id="ENSMAMT00000012359.2">
    <property type="protein sequence ID" value="ENSMAMP00000012036.2"/>
    <property type="gene ID" value="ENSMAMG00000008121.2"/>
</dbReference>
<dbReference type="STRING" id="205130.ENSMAMP00000012036"/>
<keyword evidence="7 8" id="KW-0472">Membrane</keyword>
<dbReference type="Proteomes" id="UP000261640">
    <property type="component" value="Unplaced"/>
</dbReference>
<proteinExistence type="inferred from homology"/>
<protein>
    <recommendedName>
        <fullName evidence="9">LITAF domain-containing protein</fullName>
    </recommendedName>
</protein>
<keyword evidence="8" id="KW-1133">Transmembrane helix</keyword>
<evidence type="ECO:0000256" key="6">
    <source>
        <dbReference type="ARBA" id="ARBA00022833"/>
    </source>
</evidence>
<reference evidence="10" key="1">
    <citation type="submission" date="2025-08" db="UniProtKB">
        <authorList>
            <consortium name="Ensembl"/>
        </authorList>
    </citation>
    <scope>IDENTIFICATION</scope>
</reference>
<dbReference type="GO" id="GO:0098574">
    <property type="term" value="C:cytoplasmic side of lysosomal membrane"/>
    <property type="evidence" value="ECO:0007669"/>
    <property type="project" value="TreeGrafter"/>
</dbReference>
<keyword evidence="11" id="KW-1185">Reference proteome</keyword>
<dbReference type="GO" id="GO:0008270">
    <property type="term" value="F:zinc ion binding"/>
    <property type="evidence" value="ECO:0007669"/>
    <property type="project" value="TreeGrafter"/>
</dbReference>
<evidence type="ECO:0000256" key="1">
    <source>
        <dbReference type="ARBA" id="ARBA00004125"/>
    </source>
</evidence>
<dbReference type="InterPro" id="IPR006629">
    <property type="entry name" value="LITAF"/>
</dbReference>
<evidence type="ECO:0000256" key="3">
    <source>
        <dbReference type="ARBA" id="ARBA00004630"/>
    </source>
</evidence>
<dbReference type="GO" id="GO:0005634">
    <property type="term" value="C:nucleus"/>
    <property type="evidence" value="ECO:0007669"/>
    <property type="project" value="TreeGrafter"/>
</dbReference>
<dbReference type="PROSITE" id="PS51837">
    <property type="entry name" value="LITAF"/>
    <property type="match status" value="1"/>
</dbReference>
<comment type="subcellular location">
    <subcellularLocation>
        <location evidence="1">Endosome membrane</location>
        <topology evidence="1">Peripheral membrane protein</topology>
        <orientation evidence="1">Cytoplasmic side</orientation>
    </subcellularLocation>
    <subcellularLocation>
        <location evidence="2">Late endosome membrane</location>
    </subcellularLocation>
    <subcellularLocation>
        <location evidence="3">Lysosome membrane</location>
        <topology evidence="3">Peripheral membrane protein</topology>
        <orientation evidence="3">Cytoplasmic side</orientation>
    </subcellularLocation>
</comment>
<dbReference type="SMART" id="SM00714">
    <property type="entry name" value="LITAF"/>
    <property type="match status" value="1"/>
</dbReference>
<keyword evidence="8" id="KW-0812">Transmembrane</keyword>
<keyword evidence="6" id="KW-0862">Zinc</keyword>
<reference evidence="10" key="2">
    <citation type="submission" date="2025-09" db="UniProtKB">
        <authorList>
            <consortium name="Ensembl"/>
        </authorList>
    </citation>
    <scope>IDENTIFICATION</scope>
</reference>
<dbReference type="InParanoid" id="A0A3Q3LPP5"/>
<evidence type="ECO:0000256" key="4">
    <source>
        <dbReference type="ARBA" id="ARBA00005975"/>
    </source>
</evidence>
<evidence type="ECO:0000256" key="2">
    <source>
        <dbReference type="ARBA" id="ARBA00004414"/>
    </source>
</evidence>
<evidence type="ECO:0000259" key="9">
    <source>
        <dbReference type="PROSITE" id="PS51837"/>
    </source>
</evidence>
<evidence type="ECO:0000256" key="5">
    <source>
        <dbReference type="ARBA" id="ARBA00022723"/>
    </source>
</evidence>
<organism evidence="10 11">
    <name type="scientific">Mastacembelus armatus</name>
    <name type="common">zig-zag eel</name>
    <dbReference type="NCBI Taxonomy" id="205130"/>
    <lineage>
        <taxon>Eukaryota</taxon>
        <taxon>Metazoa</taxon>
        <taxon>Chordata</taxon>
        <taxon>Craniata</taxon>
        <taxon>Vertebrata</taxon>
        <taxon>Euteleostomi</taxon>
        <taxon>Actinopterygii</taxon>
        <taxon>Neopterygii</taxon>
        <taxon>Teleostei</taxon>
        <taxon>Neoteleostei</taxon>
        <taxon>Acanthomorphata</taxon>
        <taxon>Anabantaria</taxon>
        <taxon>Synbranchiformes</taxon>
        <taxon>Mastacembelidae</taxon>
        <taxon>Mastacembelus</taxon>
    </lineage>
</organism>
<accession>A0A3Q3LPP5</accession>
<dbReference type="Pfam" id="PF10601">
    <property type="entry name" value="zf-LITAF-like"/>
    <property type="match status" value="1"/>
</dbReference>
<evidence type="ECO:0000256" key="7">
    <source>
        <dbReference type="ARBA" id="ARBA00023136"/>
    </source>
</evidence>
<comment type="similarity">
    <text evidence="4">Belongs to the CDIP1/LITAF family.</text>
</comment>
<evidence type="ECO:0000313" key="10">
    <source>
        <dbReference type="Ensembl" id="ENSMAMP00000012036.2"/>
    </source>
</evidence>
<name>A0A3Q3LPP5_9TELE</name>
<evidence type="ECO:0000256" key="8">
    <source>
        <dbReference type="SAM" id="Phobius"/>
    </source>
</evidence>
<dbReference type="PANTHER" id="PTHR23292">
    <property type="entry name" value="LIPOPOLYSACCHARIDE-INDUCED TUMOR NECROSIS FACTOR-ALPHA FACTOR"/>
    <property type="match status" value="1"/>
</dbReference>
<feature type="transmembrane region" description="Helical" evidence="8">
    <location>
        <begin position="68"/>
        <end position="90"/>
    </location>
</feature>
<keyword evidence="5" id="KW-0479">Metal-binding</keyword>
<dbReference type="PANTHER" id="PTHR23292:SF28">
    <property type="entry name" value="LIPOPOLYSACCHARIDE-INDUCED TUMOR NECROSIS FACTOR-ALPHA FACTOR-LIKE"/>
    <property type="match status" value="1"/>
</dbReference>
<dbReference type="GeneTree" id="ENSGT00940000155366"/>
<dbReference type="InterPro" id="IPR037519">
    <property type="entry name" value="LITAF_fam"/>
</dbReference>